<accession>A0A0S4V4M8</accession>
<protein>
    <submittedName>
        <fullName evidence="1">Uncharacterized protein</fullName>
    </submittedName>
</protein>
<name>A0A0S4V4M8_RALSL</name>
<proteinExistence type="predicted"/>
<sequence length="60" mass="6700">MGRFVICASPAEWMPRRISFPGGAIGPIRWMGPSAVTAHIPMFAQMYHTKLVPCVRVCRI</sequence>
<evidence type="ECO:0000313" key="1">
    <source>
        <dbReference type="EMBL" id="CUV29651.1"/>
    </source>
</evidence>
<organism evidence="1">
    <name type="scientific">Ralstonia solanacearum</name>
    <name type="common">Pseudomonas solanacearum</name>
    <dbReference type="NCBI Taxonomy" id="305"/>
    <lineage>
        <taxon>Bacteria</taxon>
        <taxon>Pseudomonadati</taxon>
        <taxon>Pseudomonadota</taxon>
        <taxon>Betaproteobacteria</taxon>
        <taxon>Burkholderiales</taxon>
        <taxon>Burkholderiaceae</taxon>
        <taxon>Ralstonia</taxon>
        <taxon>Ralstonia solanacearum species complex</taxon>
    </lineage>
</organism>
<gene>
    <name evidence="1" type="ORF">RUN1985_v1_480067</name>
</gene>
<dbReference type="AlphaFoldDB" id="A0A0S4V4M8"/>
<dbReference type="EMBL" id="LN899824">
    <property type="protein sequence ID" value="CUV29651.1"/>
    <property type="molecule type" value="Genomic_DNA"/>
</dbReference>
<reference evidence="1" key="1">
    <citation type="submission" date="2015-10" db="EMBL/GenBank/DDBJ databases">
        <authorList>
            <person name="Gilbert D.G."/>
        </authorList>
    </citation>
    <scope>NUCLEOTIDE SEQUENCE</scope>
    <source>
        <strain evidence="1">Phyl III-seqv23</strain>
    </source>
</reference>